<feature type="domain" description="EamA" evidence="2">
    <location>
        <begin position="45"/>
        <end position="204"/>
    </location>
</feature>
<protein>
    <submittedName>
        <fullName evidence="4">EamA domain-containing protein</fullName>
    </submittedName>
</protein>
<feature type="transmembrane region" description="Helical" evidence="1">
    <location>
        <begin position="217"/>
        <end position="239"/>
    </location>
</feature>
<keyword evidence="3" id="KW-1185">Reference proteome</keyword>
<feature type="transmembrane region" description="Helical" evidence="1">
    <location>
        <begin position="129"/>
        <end position="148"/>
    </location>
</feature>
<feature type="transmembrane region" description="Helical" evidence="1">
    <location>
        <begin position="288"/>
        <end position="312"/>
    </location>
</feature>
<feature type="transmembrane region" description="Helical" evidence="1">
    <location>
        <begin position="319"/>
        <end position="338"/>
    </location>
</feature>
<organism evidence="3 4">
    <name type="scientific">Strongyloides papillosus</name>
    <name type="common">Intestinal threadworm</name>
    <dbReference type="NCBI Taxonomy" id="174720"/>
    <lineage>
        <taxon>Eukaryota</taxon>
        <taxon>Metazoa</taxon>
        <taxon>Ecdysozoa</taxon>
        <taxon>Nematoda</taxon>
        <taxon>Chromadorea</taxon>
        <taxon>Rhabditida</taxon>
        <taxon>Tylenchina</taxon>
        <taxon>Panagrolaimomorpha</taxon>
        <taxon>Strongyloidoidea</taxon>
        <taxon>Strongyloididae</taxon>
        <taxon>Strongyloides</taxon>
    </lineage>
</organism>
<evidence type="ECO:0000259" key="2">
    <source>
        <dbReference type="Pfam" id="PF00892"/>
    </source>
</evidence>
<feature type="transmembrane region" description="Helical" evidence="1">
    <location>
        <begin position="251"/>
        <end position="276"/>
    </location>
</feature>
<dbReference type="SUPFAM" id="SSF103481">
    <property type="entry name" value="Multidrug resistance efflux transporter EmrE"/>
    <property type="match status" value="1"/>
</dbReference>
<feature type="transmembrane region" description="Helical" evidence="1">
    <location>
        <begin position="41"/>
        <end position="61"/>
    </location>
</feature>
<dbReference type="AlphaFoldDB" id="A0A0N5C726"/>
<keyword evidence="1" id="KW-0812">Transmembrane</keyword>
<sequence>MGESSNEIELKSIVRSNSNVQHDIDDNNYRHSNFRSLTKQIILSITVIVAVAICWTGGTQFSKSALIIDPKHFYAPYTMTWFNTNFMILCYPVYLIYILITHNKDIEYLKSCHNEALRIYQVYTNKSKFLQYLLFTAMFLGFWIGANYCYSMSLVYVPASITTSISAANTAIVLVLSWIILKDKFNIYQIISIVCAVSGVVIISLDKSTTSQSSVWKHFLGILLAILSAAFSATYKVFFKRIIGNANLGQVSMFMTGLGFMNLVINIIPCIFLIIYNKETIEFDYVPWFPIIGSSLLSLLFNFLINFGIALLHPLVISIGMLMGIPLNIIVDIIFRHLKVEKDFLIGGFLILLSFVLIVFPLDIFMRDYFKKCRNSRNKKA</sequence>
<dbReference type="Pfam" id="PF00892">
    <property type="entry name" value="EamA"/>
    <property type="match status" value="1"/>
</dbReference>
<dbReference type="WBParaSite" id="SPAL_0001374100.1">
    <property type="protein sequence ID" value="SPAL_0001374100.1"/>
    <property type="gene ID" value="SPAL_0001374100"/>
</dbReference>
<dbReference type="PANTHER" id="PTHR19346:SF4">
    <property type="entry name" value="SUGAR PHOSPHATE TRANSPORTER DOMAIN-CONTAINING PROTEIN"/>
    <property type="match status" value="1"/>
</dbReference>
<dbReference type="PANTHER" id="PTHR19346">
    <property type="entry name" value="SUGAR PHOSPHATE TRANSPORTER DOMAIN-CONTAINING PROTEIN"/>
    <property type="match status" value="1"/>
</dbReference>
<feature type="transmembrane region" description="Helical" evidence="1">
    <location>
        <begin position="344"/>
        <end position="365"/>
    </location>
</feature>
<dbReference type="InterPro" id="IPR026505">
    <property type="entry name" value="Solute_c_fam_35_mem_F3/F4"/>
</dbReference>
<feature type="transmembrane region" description="Helical" evidence="1">
    <location>
        <begin position="187"/>
        <end position="205"/>
    </location>
</feature>
<feature type="transmembrane region" description="Helical" evidence="1">
    <location>
        <begin position="154"/>
        <end position="180"/>
    </location>
</feature>
<evidence type="ECO:0000313" key="3">
    <source>
        <dbReference type="Proteomes" id="UP000046392"/>
    </source>
</evidence>
<feature type="transmembrane region" description="Helical" evidence="1">
    <location>
        <begin position="81"/>
        <end position="100"/>
    </location>
</feature>
<proteinExistence type="predicted"/>
<evidence type="ECO:0000256" key="1">
    <source>
        <dbReference type="SAM" id="Phobius"/>
    </source>
</evidence>
<dbReference type="InterPro" id="IPR037185">
    <property type="entry name" value="EmrE-like"/>
</dbReference>
<name>A0A0N5C726_STREA</name>
<evidence type="ECO:0000313" key="4">
    <source>
        <dbReference type="WBParaSite" id="SPAL_0001374100.1"/>
    </source>
</evidence>
<accession>A0A0N5C726</accession>
<dbReference type="Gene3D" id="1.10.3730.20">
    <property type="match status" value="1"/>
</dbReference>
<keyword evidence="1" id="KW-1133">Transmembrane helix</keyword>
<dbReference type="InterPro" id="IPR000620">
    <property type="entry name" value="EamA_dom"/>
</dbReference>
<dbReference type="STRING" id="174720.A0A0N5C726"/>
<reference evidence="4" key="1">
    <citation type="submission" date="2017-02" db="UniProtKB">
        <authorList>
            <consortium name="WormBaseParasite"/>
        </authorList>
    </citation>
    <scope>IDENTIFICATION</scope>
</reference>
<dbReference type="GO" id="GO:0016020">
    <property type="term" value="C:membrane"/>
    <property type="evidence" value="ECO:0007669"/>
    <property type="project" value="InterPro"/>
</dbReference>
<dbReference type="Proteomes" id="UP000046392">
    <property type="component" value="Unplaced"/>
</dbReference>
<keyword evidence="1" id="KW-0472">Membrane</keyword>